<evidence type="ECO:0008006" key="11">
    <source>
        <dbReference type="Google" id="ProtNLM"/>
    </source>
</evidence>
<dbReference type="EMBL" id="WNWS01000037">
    <property type="protein sequence ID" value="KAE9985797.1"/>
    <property type="molecule type" value="Genomic_DNA"/>
</dbReference>
<dbReference type="AlphaFoldDB" id="A0A8H3Z9Z1"/>
<keyword evidence="3" id="KW-0560">Oxidoreductase</keyword>
<evidence type="ECO:0000256" key="4">
    <source>
        <dbReference type="ARBA" id="ARBA00023004"/>
    </source>
</evidence>
<protein>
    <recommendedName>
        <fullName evidence="11">Carotenoid oxygenase</fullName>
    </recommendedName>
</protein>
<dbReference type="Proteomes" id="UP000490939">
    <property type="component" value="Unassembled WGS sequence"/>
</dbReference>
<evidence type="ECO:0000313" key="8">
    <source>
        <dbReference type="EMBL" id="KAE9993953.1"/>
    </source>
</evidence>
<dbReference type="Proteomes" id="UP000433883">
    <property type="component" value="Unassembled WGS sequence"/>
</dbReference>
<evidence type="ECO:0000256" key="2">
    <source>
        <dbReference type="ARBA" id="ARBA00022723"/>
    </source>
</evidence>
<feature type="binding site" evidence="5">
    <location>
        <position position="541"/>
    </location>
    <ligand>
        <name>Fe cation</name>
        <dbReference type="ChEBI" id="CHEBI:24875"/>
        <note>catalytic</note>
    </ligand>
</feature>
<dbReference type="Pfam" id="PF03055">
    <property type="entry name" value="RPE65"/>
    <property type="match status" value="1"/>
</dbReference>
<reference evidence="7 9" key="1">
    <citation type="submission" date="2018-12" db="EMBL/GenBank/DDBJ databases">
        <title>Venturia inaequalis Genome Resource.</title>
        <authorList>
            <person name="Lichtner F.J."/>
        </authorList>
    </citation>
    <scope>NUCLEOTIDE SEQUENCE [LARGE SCALE GENOMIC DNA]</scope>
    <source>
        <strain evidence="7 9">120213</strain>
        <strain evidence="6">Bline_iso_100314</strain>
        <strain evidence="8 10">DMI_063113</strain>
    </source>
</reference>
<organism evidence="7 9">
    <name type="scientific">Venturia inaequalis</name>
    <name type="common">Apple scab fungus</name>
    <dbReference type="NCBI Taxonomy" id="5025"/>
    <lineage>
        <taxon>Eukaryota</taxon>
        <taxon>Fungi</taxon>
        <taxon>Dikarya</taxon>
        <taxon>Ascomycota</taxon>
        <taxon>Pezizomycotina</taxon>
        <taxon>Dothideomycetes</taxon>
        <taxon>Pleosporomycetidae</taxon>
        <taxon>Venturiales</taxon>
        <taxon>Venturiaceae</taxon>
        <taxon>Venturia</taxon>
    </lineage>
</organism>
<dbReference type="EMBL" id="WNWR01000017">
    <property type="protein sequence ID" value="KAE9993953.1"/>
    <property type="molecule type" value="Genomic_DNA"/>
</dbReference>
<evidence type="ECO:0000256" key="1">
    <source>
        <dbReference type="ARBA" id="ARBA00006787"/>
    </source>
</evidence>
<dbReference type="GO" id="GO:0016121">
    <property type="term" value="P:carotene catabolic process"/>
    <property type="evidence" value="ECO:0007669"/>
    <property type="project" value="TreeGrafter"/>
</dbReference>
<comment type="caution">
    <text evidence="7">The sequence shown here is derived from an EMBL/GenBank/DDBJ whole genome shotgun (WGS) entry which is preliminary data.</text>
</comment>
<evidence type="ECO:0000256" key="5">
    <source>
        <dbReference type="PIRSR" id="PIRSR604294-1"/>
    </source>
</evidence>
<feature type="binding site" evidence="5">
    <location>
        <position position="217"/>
    </location>
    <ligand>
        <name>Fe cation</name>
        <dbReference type="ChEBI" id="CHEBI:24875"/>
        <note>catalytic</note>
    </ligand>
</feature>
<gene>
    <name evidence="6" type="ORF">BLS_009901</name>
    <name evidence="8" type="ORF">EG327_002287</name>
    <name evidence="7" type="ORF">EG328_006918</name>
</gene>
<dbReference type="Proteomes" id="UP000447873">
    <property type="component" value="Unassembled WGS sequence"/>
</dbReference>
<evidence type="ECO:0000313" key="9">
    <source>
        <dbReference type="Proteomes" id="UP000447873"/>
    </source>
</evidence>
<comment type="similarity">
    <text evidence="1">Belongs to the carotenoid oxygenase family.</text>
</comment>
<keyword evidence="4 5" id="KW-0408">Iron</keyword>
<dbReference type="PANTHER" id="PTHR10543">
    <property type="entry name" value="BETA-CAROTENE DIOXYGENASE"/>
    <property type="match status" value="1"/>
</dbReference>
<proteinExistence type="inferred from homology"/>
<evidence type="ECO:0000256" key="3">
    <source>
        <dbReference type="ARBA" id="ARBA00023002"/>
    </source>
</evidence>
<dbReference type="PANTHER" id="PTHR10543:SF24">
    <property type="entry name" value="CAROTENOID ISOMEROOXYGENASE"/>
    <property type="match status" value="1"/>
</dbReference>
<dbReference type="InterPro" id="IPR004294">
    <property type="entry name" value="Carotenoid_Oase"/>
</dbReference>
<sequence length="552" mass="61105">MTVLPAVEVDAKVPYNDWPNELGFQTDFEQNTPTELKVDGTIPSYAVGTLYRTGPGRYKVDGPKHTFKVSHWFDGFETLHRFQILQDEDGEIKVIYNSRNTVDQLILNVEKTGVLDNVTFAQKREPCQSYFSKVMSVFWPAGDDSGRNKNVGVTLSINHPGAATSQKTNHASGIRHLTLKTDAMMLKSIDPVTLEPIGWATQSSLHPQLKGHLSGAHAKSDPITGNVYNYNLDIVGTRPTYRVFCTSAATGKTTILAQFIDKAAYLHSLFLTEDHVVLCIWNSHLSMGGLSIVQNLNILDSISTMDPWLPARWYVIDRKHGKGILATYESAAFFAFHTINAWIEPSPSDPSATDIICTLSAYDDTDVLKKFYYENLLSTSLAHKDYIGERGDSARPELRQYRLHAVPSTKTKTPPAGRITIDFSAPKQLSLELPTINPNYLTKANRYTYGITDRSKSRFVDGLGKFDAITKTTLFWEKHAHTPGEAIFVPEPGGKNEDDGVLLSVVLDGIKGSSYLLCLDARSMSELGRAEVDGAIGFGFHGAFWNGRSCGV</sequence>
<dbReference type="EMBL" id="WNWQ01000940">
    <property type="protein sequence ID" value="KAE9962913.1"/>
    <property type="molecule type" value="Genomic_DNA"/>
</dbReference>
<comment type="cofactor">
    <cofactor evidence="5">
        <name>Fe(2+)</name>
        <dbReference type="ChEBI" id="CHEBI:29033"/>
    </cofactor>
    <text evidence="5">Binds 1 Fe(2+) ion per subunit.</text>
</comment>
<feature type="binding site" evidence="5">
    <location>
        <position position="267"/>
    </location>
    <ligand>
        <name>Fe cation</name>
        <dbReference type="ChEBI" id="CHEBI:24875"/>
        <note>catalytic</note>
    </ligand>
</feature>
<evidence type="ECO:0000313" key="7">
    <source>
        <dbReference type="EMBL" id="KAE9985797.1"/>
    </source>
</evidence>
<dbReference type="GO" id="GO:0010436">
    <property type="term" value="F:carotenoid dioxygenase activity"/>
    <property type="evidence" value="ECO:0007669"/>
    <property type="project" value="TreeGrafter"/>
</dbReference>
<keyword evidence="10" id="KW-1185">Reference proteome</keyword>
<evidence type="ECO:0000313" key="6">
    <source>
        <dbReference type="EMBL" id="KAE9962913.1"/>
    </source>
</evidence>
<accession>A0A8H3Z9Z1</accession>
<evidence type="ECO:0000313" key="10">
    <source>
        <dbReference type="Proteomes" id="UP000490939"/>
    </source>
</evidence>
<dbReference type="GO" id="GO:0046872">
    <property type="term" value="F:metal ion binding"/>
    <property type="evidence" value="ECO:0007669"/>
    <property type="project" value="UniProtKB-KW"/>
</dbReference>
<feature type="binding site" evidence="5">
    <location>
        <position position="337"/>
    </location>
    <ligand>
        <name>Fe cation</name>
        <dbReference type="ChEBI" id="CHEBI:24875"/>
        <note>catalytic</note>
    </ligand>
</feature>
<name>A0A8H3Z9Z1_VENIN</name>
<keyword evidence="2 5" id="KW-0479">Metal-binding</keyword>